<dbReference type="GO" id="GO:0004497">
    <property type="term" value="F:monooxygenase activity"/>
    <property type="evidence" value="ECO:0007669"/>
    <property type="project" value="UniProtKB-KW"/>
</dbReference>
<dbReference type="GO" id="GO:0045735">
    <property type="term" value="F:nutrient reservoir activity"/>
    <property type="evidence" value="ECO:0007669"/>
    <property type="project" value="UniProtKB-KW"/>
</dbReference>
<dbReference type="Gene3D" id="1.10.1280.10">
    <property type="entry name" value="Di-copper center containing domain from catechol oxidase"/>
    <property type="match status" value="1"/>
</dbReference>
<dbReference type="SUPFAM" id="SSF81296">
    <property type="entry name" value="E set domains"/>
    <property type="match status" value="1"/>
</dbReference>
<dbReference type="OMA" id="ALDMYTT"/>
<dbReference type="InterPro" id="IPR000896">
    <property type="entry name" value="Hemocyanin/hexamerin_mid_dom"/>
</dbReference>
<feature type="chain" id="PRO_5001645007" description="Tyrosinase copper-binding domain-containing protein" evidence="4">
    <location>
        <begin position="21"/>
        <end position="683"/>
    </location>
</feature>
<evidence type="ECO:0000256" key="2">
    <source>
        <dbReference type="ARBA" id="ARBA00022761"/>
    </source>
</evidence>
<evidence type="ECO:0000256" key="1">
    <source>
        <dbReference type="ARBA" id="ARBA00009470"/>
    </source>
</evidence>
<dbReference type="PROSITE" id="PS00210">
    <property type="entry name" value="HEMOCYANIN_2"/>
    <property type="match status" value="1"/>
</dbReference>
<comment type="similarity">
    <text evidence="1">Belongs to the tyrosinase family. Hemocyanin subfamily.</text>
</comment>
<dbReference type="InterPro" id="IPR002227">
    <property type="entry name" value="Tyrosinase_Cu-bd"/>
</dbReference>
<dbReference type="InterPro" id="IPR036697">
    <property type="entry name" value="Hemocyanin_N_sf"/>
</dbReference>
<dbReference type="PROSITE" id="PS00498">
    <property type="entry name" value="TYROSINASE_2"/>
    <property type="match status" value="1"/>
</dbReference>
<dbReference type="STRING" id="136037.A0A067RD36"/>
<dbReference type="FunCoup" id="A0A067RD36">
    <property type="interactions" value="2"/>
</dbReference>
<dbReference type="InterPro" id="IPR013788">
    <property type="entry name" value="Hemocyanin/hexamerin"/>
</dbReference>
<evidence type="ECO:0000259" key="5">
    <source>
        <dbReference type="PROSITE" id="PS00498"/>
    </source>
</evidence>
<keyword evidence="2" id="KW-0758">Storage protein</keyword>
<keyword evidence="3" id="KW-0560">Oxidoreductase</keyword>
<gene>
    <name evidence="6" type="ORF">L798_01877</name>
</gene>
<dbReference type="InterPro" id="IPR008922">
    <property type="entry name" value="Di-copper_centre_dom_sf"/>
</dbReference>
<evidence type="ECO:0000256" key="4">
    <source>
        <dbReference type="SAM" id="SignalP"/>
    </source>
</evidence>
<evidence type="ECO:0000313" key="6">
    <source>
        <dbReference type="EMBL" id="KDR21642.1"/>
    </source>
</evidence>
<dbReference type="GO" id="GO:0005615">
    <property type="term" value="C:extracellular space"/>
    <property type="evidence" value="ECO:0007669"/>
    <property type="project" value="UniProtKB-ARBA"/>
</dbReference>
<keyword evidence="7" id="KW-1185">Reference proteome</keyword>
<dbReference type="PRINTS" id="PR00187">
    <property type="entry name" value="HAEMOCYANIN"/>
</dbReference>
<dbReference type="Gene3D" id="1.20.1370.10">
    <property type="entry name" value="Hemocyanin, N-terminal domain"/>
    <property type="match status" value="1"/>
</dbReference>
<dbReference type="eggNOG" id="ENOG502QR98">
    <property type="taxonomic scope" value="Eukaryota"/>
</dbReference>
<dbReference type="Gene3D" id="2.60.40.1520">
    <property type="entry name" value="Hemocyanin, C-terminal domain"/>
    <property type="match status" value="1"/>
</dbReference>
<name>A0A067RD36_ZOONE</name>
<feature type="signal peptide" evidence="4">
    <location>
        <begin position="1"/>
        <end position="20"/>
    </location>
</feature>
<dbReference type="Pfam" id="PF00372">
    <property type="entry name" value="Hemocyanin_M"/>
    <property type="match status" value="1"/>
</dbReference>
<protein>
    <recommendedName>
        <fullName evidence="5">Tyrosinase copper-binding domain-containing protein</fullName>
    </recommendedName>
</protein>
<dbReference type="AlphaFoldDB" id="A0A067RD36"/>
<dbReference type="InParanoid" id="A0A067RD36"/>
<dbReference type="InterPro" id="IPR014756">
    <property type="entry name" value="Ig_E-set"/>
</dbReference>
<dbReference type="Pfam" id="PF03722">
    <property type="entry name" value="Hemocyanin_N"/>
    <property type="match status" value="1"/>
</dbReference>
<evidence type="ECO:0000313" key="7">
    <source>
        <dbReference type="Proteomes" id="UP000027135"/>
    </source>
</evidence>
<dbReference type="EMBL" id="KK852544">
    <property type="protein sequence ID" value="KDR21642.1"/>
    <property type="molecule type" value="Genomic_DNA"/>
</dbReference>
<dbReference type="SUPFAM" id="SSF48056">
    <property type="entry name" value="Di-copper centre-containing domain"/>
    <property type="match status" value="1"/>
</dbReference>
<dbReference type="Pfam" id="PF03723">
    <property type="entry name" value="Hemocyanin_C"/>
    <property type="match status" value="1"/>
</dbReference>
<organism evidence="6 7">
    <name type="scientific">Zootermopsis nevadensis</name>
    <name type="common">Dampwood termite</name>
    <dbReference type="NCBI Taxonomy" id="136037"/>
    <lineage>
        <taxon>Eukaryota</taxon>
        <taxon>Metazoa</taxon>
        <taxon>Ecdysozoa</taxon>
        <taxon>Arthropoda</taxon>
        <taxon>Hexapoda</taxon>
        <taxon>Insecta</taxon>
        <taxon>Pterygota</taxon>
        <taxon>Neoptera</taxon>
        <taxon>Polyneoptera</taxon>
        <taxon>Dictyoptera</taxon>
        <taxon>Blattodea</taxon>
        <taxon>Blattoidea</taxon>
        <taxon>Termitoidae</taxon>
        <taxon>Termopsidae</taxon>
        <taxon>Zootermopsis</taxon>
    </lineage>
</organism>
<dbReference type="PANTHER" id="PTHR11511">
    <property type="entry name" value="LARVAL STORAGE PROTEIN/PHENOLOXIDASE"/>
    <property type="match status" value="1"/>
</dbReference>
<keyword evidence="4" id="KW-0732">Signal</keyword>
<dbReference type="Proteomes" id="UP000027135">
    <property type="component" value="Unassembled WGS sequence"/>
</dbReference>
<sequence length="683" mass="78891">MKCILIVALLGVSMCHLADSKLVRGEVPADKTFLSKQREVLKLLNKVHEPNRFKVQAELGRSYDPTKYLSKYKDPLPVKTLVKQYASGQLLPRGQVFTLFNEKDRQQMITIFESLFFAEDWDTFLRTACYARDRVNEGQFVYALSVAVLHREDTRGLVLPPAYEIYPHMFVNSEVIHAAYKAKMRQQPAVIRMNFTGTIRNPEQRVAYLGEDVGMNSHHSHWHMDFPFWWKQDEYGVPKDRQGELFYHMHHQLIARFDLERLSNDLPFVEPLYWEDKIVDGFYPQTTYRVGGEFPSRPDNFEFQDLENIKVKDMVDYTRRIREAISQQAVITKTGEYVYLNDTNGINTLGSIVEPSYDSKHPEYYGALHNYGHIMLGQITDPKGKFNMQPGVMEHFETATRDPAFFRLHKYIDNLFKMHKDLLPPYTRDELNFPGVTIEEVSVDELTTYLEDFDIDLLNALDDTQELKDVEIKARVRRLNHSPFTVSIKVNSDSAATAAVRVFLGPKVDWFGQEIPLNEKRLYVIEIDKFVAKRKAPACVNKGTTVVQRKSSESSVTIPDRETTKDLVKRVDDAMQGKTTFMVNKDVRHCGYPDRLLLPKGKRDGMPFSLFVVVTDFDKEKVNDVPSDYDYGGSISYCGALSGYKYPDSKPMGFPFDRQIDADHFITSNMYQKEVTITFKGDE</sequence>
<dbReference type="SUPFAM" id="SSF48050">
    <property type="entry name" value="Hemocyanin, N-terminal domain"/>
    <property type="match status" value="1"/>
</dbReference>
<dbReference type="PANTHER" id="PTHR11511:SF5">
    <property type="entry name" value="FAT-BODY PROTEIN 1-RELATED"/>
    <property type="match status" value="1"/>
</dbReference>
<proteinExistence type="inferred from homology"/>
<dbReference type="InterPro" id="IPR005204">
    <property type="entry name" value="Hemocyanin_N"/>
</dbReference>
<feature type="domain" description="Tyrosinase copper-binding" evidence="5">
    <location>
        <begin position="402"/>
        <end position="413"/>
    </location>
</feature>
<keyword evidence="3" id="KW-0503">Monooxygenase</keyword>
<accession>A0A067RD36</accession>
<evidence type="ECO:0000256" key="3">
    <source>
        <dbReference type="ARBA" id="ARBA00023033"/>
    </source>
</evidence>
<reference evidence="6 7" key="1">
    <citation type="journal article" date="2014" name="Nat. Commun.">
        <title>Molecular traces of alternative social organization in a termite genome.</title>
        <authorList>
            <person name="Terrapon N."/>
            <person name="Li C."/>
            <person name="Robertson H.M."/>
            <person name="Ji L."/>
            <person name="Meng X."/>
            <person name="Booth W."/>
            <person name="Chen Z."/>
            <person name="Childers C.P."/>
            <person name="Glastad K.M."/>
            <person name="Gokhale K."/>
            <person name="Gowin J."/>
            <person name="Gronenberg W."/>
            <person name="Hermansen R.A."/>
            <person name="Hu H."/>
            <person name="Hunt B.G."/>
            <person name="Huylmans A.K."/>
            <person name="Khalil S.M."/>
            <person name="Mitchell R.D."/>
            <person name="Munoz-Torres M.C."/>
            <person name="Mustard J.A."/>
            <person name="Pan H."/>
            <person name="Reese J.T."/>
            <person name="Scharf M.E."/>
            <person name="Sun F."/>
            <person name="Vogel H."/>
            <person name="Xiao J."/>
            <person name="Yang W."/>
            <person name="Yang Z."/>
            <person name="Yang Z."/>
            <person name="Zhou J."/>
            <person name="Zhu J."/>
            <person name="Brent C.S."/>
            <person name="Elsik C.G."/>
            <person name="Goodisman M.A."/>
            <person name="Liberles D.A."/>
            <person name="Roe R.M."/>
            <person name="Vargo E.L."/>
            <person name="Vilcinskas A."/>
            <person name="Wang J."/>
            <person name="Bornberg-Bauer E."/>
            <person name="Korb J."/>
            <person name="Zhang G."/>
            <person name="Liebig J."/>
        </authorList>
    </citation>
    <scope>NUCLEOTIDE SEQUENCE [LARGE SCALE GENOMIC DNA]</scope>
    <source>
        <tissue evidence="6">Whole organism</tissue>
    </source>
</reference>
<dbReference type="InterPro" id="IPR005203">
    <property type="entry name" value="Hemocyanin_C"/>
</dbReference>
<dbReference type="InterPro" id="IPR037020">
    <property type="entry name" value="Hemocyanin_C_sf"/>
</dbReference>